<sequence length="132" mass="15849">MISRMRETARKQTIEWDTLDDFLDKFHNAFTPMDKTRSAMNEIQRLRQKPKIKVETIINRFKLLVGHANLGTETELDHTHLISLFQKSILPTLANKIITIQRWYKKVKQFNTNHRLAQIFKEETEEQRRTQK</sequence>
<evidence type="ECO:0000313" key="1">
    <source>
        <dbReference type="EMBL" id="PPQ87092.1"/>
    </source>
</evidence>
<accession>A0A409X8K0</accession>
<dbReference type="InParanoid" id="A0A409X8K0"/>
<evidence type="ECO:0000313" key="2">
    <source>
        <dbReference type="Proteomes" id="UP000283269"/>
    </source>
</evidence>
<dbReference type="Proteomes" id="UP000283269">
    <property type="component" value="Unassembled WGS sequence"/>
</dbReference>
<dbReference type="EMBL" id="NHYD01002379">
    <property type="protein sequence ID" value="PPQ87092.1"/>
    <property type="molecule type" value="Genomic_DNA"/>
</dbReference>
<organism evidence="1 2">
    <name type="scientific">Psilocybe cyanescens</name>
    <dbReference type="NCBI Taxonomy" id="93625"/>
    <lineage>
        <taxon>Eukaryota</taxon>
        <taxon>Fungi</taxon>
        <taxon>Dikarya</taxon>
        <taxon>Basidiomycota</taxon>
        <taxon>Agaricomycotina</taxon>
        <taxon>Agaricomycetes</taxon>
        <taxon>Agaricomycetidae</taxon>
        <taxon>Agaricales</taxon>
        <taxon>Agaricineae</taxon>
        <taxon>Strophariaceae</taxon>
        <taxon>Psilocybe</taxon>
    </lineage>
</organism>
<proteinExistence type="predicted"/>
<gene>
    <name evidence="1" type="ORF">CVT25_001038</name>
</gene>
<keyword evidence="2" id="KW-1185">Reference proteome</keyword>
<comment type="caution">
    <text evidence="1">The sequence shown here is derived from an EMBL/GenBank/DDBJ whole genome shotgun (WGS) entry which is preliminary data.</text>
</comment>
<protein>
    <recommendedName>
        <fullName evidence="3">Retrotransposon gag domain-containing protein</fullName>
    </recommendedName>
</protein>
<name>A0A409X8K0_PSICY</name>
<dbReference type="OrthoDB" id="3263571at2759"/>
<evidence type="ECO:0008006" key="3">
    <source>
        <dbReference type="Google" id="ProtNLM"/>
    </source>
</evidence>
<reference evidence="1 2" key="1">
    <citation type="journal article" date="2018" name="Evol. Lett.">
        <title>Horizontal gene cluster transfer increased hallucinogenic mushroom diversity.</title>
        <authorList>
            <person name="Reynolds H.T."/>
            <person name="Vijayakumar V."/>
            <person name="Gluck-Thaler E."/>
            <person name="Korotkin H.B."/>
            <person name="Matheny P.B."/>
            <person name="Slot J.C."/>
        </authorList>
    </citation>
    <scope>NUCLEOTIDE SEQUENCE [LARGE SCALE GENOMIC DNA]</scope>
    <source>
        <strain evidence="1 2">2631</strain>
    </source>
</reference>
<dbReference type="STRING" id="93625.A0A409X8K0"/>
<dbReference type="AlphaFoldDB" id="A0A409X8K0"/>